<dbReference type="GO" id="GO:0046348">
    <property type="term" value="P:amino sugar catabolic process"/>
    <property type="evidence" value="ECO:0007669"/>
    <property type="project" value="InterPro"/>
</dbReference>
<keyword evidence="3 13" id="KW-0119">Carbohydrate metabolism</keyword>
<dbReference type="KEGG" id="cprv:CYPRO_2096"/>
<gene>
    <name evidence="13" type="primary">murQ</name>
    <name evidence="15" type="ORF">CYPRO_2096</name>
</gene>
<dbReference type="HAMAP" id="MF_00068">
    <property type="entry name" value="MurQ"/>
    <property type="match status" value="1"/>
</dbReference>
<dbReference type="FunFam" id="3.40.50.10490:FF:000014">
    <property type="entry name" value="N-acetylmuramic acid 6-phosphate etherase"/>
    <property type="match status" value="1"/>
</dbReference>
<evidence type="ECO:0000313" key="16">
    <source>
        <dbReference type="Proteomes" id="UP000254808"/>
    </source>
</evidence>
<dbReference type="GO" id="GO:0016803">
    <property type="term" value="F:ether hydrolase activity"/>
    <property type="evidence" value="ECO:0007669"/>
    <property type="project" value="TreeGrafter"/>
</dbReference>
<dbReference type="GO" id="GO:0009254">
    <property type="term" value="P:peptidoglycan turnover"/>
    <property type="evidence" value="ECO:0007669"/>
    <property type="project" value="TreeGrafter"/>
</dbReference>
<dbReference type="NCBIfam" id="NF009222">
    <property type="entry name" value="PRK12570.1"/>
    <property type="match status" value="1"/>
</dbReference>
<comment type="subunit">
    <text evidence="1 13">Homodimer.</text>
</comment>
<dbReference type="Proteomes" id="UP000254808">
    <property type="component" value="Chromosome"/>
</dbReference>
<evidence type="ECO:0000256" key="7">
    <source>
        <dbReference type="ARBA" id="ARBA00060672"/>
    </source>
</evidence>
<comment type="pathway">
    <text evidence="6">Amino-sugar metabolism; 1,6-anhydro-N-acetylmuramate degradation.</text>
</comment>
<dbReference type="PANTHER" id="PTHR10088:SF4">
    <property type="entry name" value="GLUCOKINASE REGULATORY PROTEIN"/>
    <property type="match status" value="1"/>
</dbReference>
<feature type="domain" description="SIS" evidence="14">
    <location>
        <begin position="63"/>
        <end position="228"/>
    </location>
</feature>
<protein>
    <recommendedName>
        <fullName evidence="10 13">N-acetylmuramic acid 6-phosphate etherase</fullName>
        <shortName evidence="13">MurNAc-6-P etherase</shortName>
        <ecNumber evidence="9 13">4.2.1.126</ecNumber>
    </recommendedName>
    <alternativeName>
        <fullName evidence="12 13">N-acetylmuramic acid 6-phosphate hydrolase</fullName>
    </alternativeName>
    <alternativeName>
        <fullName evidence="11 13">N-acetylmuramic acid 6-phosphate lyase</fullName>
    </alternativeName>
</protein>
<dbReference type="Pfam" id="PF22645">
    <property type="entry name" value="GKRP_SIS_N"/>
    <property type="match status" value="1"/>
</dbReference>
<dbReference type="NCBIfam" id="NF003915">
    <property type="entry name" value="PRK05441.1"/>
    <property type="match status" value="1"/>
</dbReference>
<dbReference type="PROSITE" id="PS51464">
    <property type="entry name" value="SIS"/>
    <property type="match status" value="1"/>
</dbReference>
<dbReference type="GO" id="GO:0097173">
    <property type="term" value="P:N-acetylmuramic acid catabolic process"/>
    <property type="evidence" value="ECO:0007669"/>
    <property type="project" value="UniProtKB-UniPathway"/>
</dbReference>
<comment type="pathway">
    <text evidence="7">Cell wall biogenesis.</text>
</comment>
<reference evidence="15 16" key="1">
    <citation type="submission" date="2018-03" db="EMBL/GenBank/DDBJ databases">
        <title>Phenotypic and genomic properties of Cyclonatronum proteinivorum gen. nov., sp. nov., a haloalkaliphilic bacteroidete from soda lakes possessing Na+-translocating rhodopsin.</title>
        <authorList>
            <person name="Toshchakov S.V."/>
            <person name="Korzhenkov A."/>
            <person name="Samarov N.I."/>
            <person name="Kublanov I.V."/>
            <person name="Muntyan M.S."/>
            <person name="Sorokin D.Y."/>
        </authorList>
    </citation>
    <scope>NUCLEOTIDE SEQUENCE [LARGE SCALE GENOMIC DNA]</scope>
    <source>
        <strain evidence="15 16">Omega</strain>
    </source>
</reference>
<comment type="similarity">
    <text evidence="8 13">Belongs to the GCKR-like family. MurNAc-6-P etherase subfamily.</text>
</comment>
<comment type="miscellaneous">
    <text evidence="13">A lyase-type mechanism (elimination/hydration) is suggested for the cleavage of the lactyl ether bond of MurNAc 6-phosphate, with the formation of an alpha,beta-unsaturated aldehyde intermediate with (E)-stereochemistry, followed by the syn addition of water to give product.</text>
</comment>
<dbReference type="GO" id="GO:0016835">
    <property type="term" value="F:carbon-oxygen lyase activity"/>
    <property type="evidence" value="ECO:0007669"/>
    <property type="project" value="UniProtKB-UniRule"/>
</dbReference>
<comment type="function">
    <text evidence="13">Specifically catalyzes the cleavage of the D-lactyl ether substituent of MurNAc 6-phosphate, producing GlcNAc 6-phosphate and D-lactate.</text>
</comment>
<evidence type="ECO:0000256" key="5">
    <source>
        <dbReference type="ARBA" id="ARBA00060532"/>
    </source>
</evidence>
<dbReference type="FunFam" id="1.10.8.1080:FF:000001">
    <property type="entry name" value="N-acetylmuramic acid 6-phosphate etherase"/>
    <property type="match status" value="1"/>
</dbReference>
<comment type="pathway">
    <text evidence="5 13">Amino-sugar metabolism; N-acetylmuramate degradation.</text>
</comment>
<evidence type="ECO:0000313" key="15">
    <source>
        <dbReference type="EMBL" id="AXJ01345.1"/>
    </source>
</evidence>
<dbReference type="NCBIfam" id="TIGR00274">
    <property type="entry name" value="N-acetylmuramic acid 6-phosphate etherase"/>
    <property type="match status" value="1"/>
</dbReference>
<dbReference type="InterPro" id="IPR046348">
    <property type="entry name" value="SIS_dom_sf"/>
</dbReference>
<keyword evidence="16" id="KW-1185">Reference proteome</keyword>
<dbReference type="Pfam" id="PF20741">
    <property type="entry name" value="GKRP-like_C"/>
    <property type="match status" value="1"/>
</dbReference>
<evidence type="ECO:0000256" key="1">
    <source>
        <dbReference type="ARBA" id="ARBA00011738"/>
    </source>
</evidence>
<evidence type="ECO:0000256" key="6">
    <source>
        <dbReference type="ARBA" id="ARBA00060595"/>
    </source>
</evidence>
<evidence type="ECO:0000256" key="4">
    <source>
        <dbReference type="ARBA" id="ARBA00051747"/>
    </source>
</evidence>
<dbReference type="EMBL" id="CP027806">
    <property type="protein sequence ID" value="AXJ01345.1"/>
    <property type="molecule type" value="Genomic_DNA"/>
</dbReference>
<organism evidence="15 16">
    <name type="scientific">Cyclonatronum proteinivorum</name>
    <dbReference type="NCBI Taxonomy" id="1457365"/>
    <lineage>
        <taxon>Bacteria</taxon>
        <taxon>Pseudomonadati</taxon>
        <taxon>Balneolota</taxon>
        <taxon>Balneolia</taxon>
        <taxon>Balneolales</taxon>
        <taxon>Cyclonatronaceae</taxon>
        <taxon>Cyclonatronum</taxon>
    </lineage>
</organism>
<evidence type="ECO:0000256" key="11">
    <source>
        <dbReference type="ARBA" id="ARBA00077905"/>
    </source>
</evidence>
<evidence type="ECO:0000256" key="10">
    <source>
        <dbReference type="ARBA" id="ARBA00070061"/>
    </source>
</evidence>
<feature type="active site" description="Proton donor" evidence="13">
    <location>
        <position position="91"/>
    </location>
</feature>
<dbReference type="GO" id="GO:0097367">
    <property type="term" value="F:carbohydrate derivative binding"/>
    <property type="evidence" value="ECO:0007669"/>
    <property type="project" value="InterPro"/>
</dbReference>
<name>A0A345ULJ3_9BACT</name>
<dbReference type="SUPFAM" id="SSF53697">
    <property type="entry name" value="SIS domain"/>
    <property type="match status" value="1"/>
</dbReference>
<dbReference type="PANTHER" id="PTHR10088">
    <property type="entry name" value="GLUCOKINASE REGULATORY PROTEIN"/>
    <property type="match status" value="1"/>
</dbReference>
<evidence type="ECO:0000256" key="12">
    <source>
        <dbReference type="ARBA" id="ARBA00084049"/>
    </source>
</evidence>
<feature type="active site" evidence="13">
    <location>
        <position position="122"/>
    </location>
</feature>
<dbReference type="Gene3D" id="1.10.8.1080">
    <property type="match status" value="1"/>
</dbReference>
<comment type="catalytic activity">
    <reaction evidence="4 13">
        <text>N-acetyl-D-muramate 6-phosphate + H2O = N-acetyl-D-glucosamine 6-phosphate + (R)-lactate</text>
        <dbReference type="Rhea" id="RHEA:26410"/>
        <dbReference type="ChEBI" id="CHEBI:15377"/>
        <dbReference type="ChEBI" id="CHEBI:16004"/>
        <dbReference type="ChEBI" id="CHEBI:57513"/>
        <dbReference type="ChEBI" id="CHEBI:58722"/>
        <dbReference type="EC" id="4.2.1.126"/>
    </reaction>
</comment>
<dbReference type="AlphaFoldDB" id="A0A345ULJ3"/>
<dbReference type="InterPro" id="IPR001347">
    <property type="entry name" value="SIS_dom"/>
</dbReference>
<dbReference type="InterPro" id="IPR005488">
    <property type="entry name" value="Etherase_MurQ"/>
</dbReference>
<dbReference type="InterPro" id="IPR040190">
    <property type="entry name" value="MURQ/GCKR"/>
</dbReference>
<evidence type="ECO:0000259" key="14">
    <source>
        <dbReference type="PROSITE" id="PS51464"/>
    </source>
</evidence>
<evidence type="ECO:0000256" key="13">
    <source>
        <dbReference type="HAMAP-Rule" id="MF_00068"/>
    </source>
</evidence>
<dbReference type="PROSITE" id="PS01272">
    <property type="entry name" value="GCKR"/>
    <property type="match status" value="1"/>
</dbReference>
<dbReference type="EC" id="4.2.1.126" evidence="9 13"/>
<evidence type="ECO:0000256" key="8">
    <source>
        <dbReference type="ARBA" id="ARBA00061234"/>
    </source>
</evidence>
<dbReference type="RefSeq" id="WP_240644731.1">
    <property type="nucleotide sequence ID" value="NZ_CP027806.1"/>
</dbReference>
<accession>A0A345ULJ3</accession>
<evidence type="ECO:0000256" key="2">
    <source>
        <dbReference type="ARBA" id="ARBA00023239"/>
    </source>
</evidence>
<evidence type="ECO:0000256" key="9">
    <source>
        <dbReference type="ARBA" id="ARBA00067056"/>
    </source>
</evidence>
<dbReference type="UniPathway" id="UPA00342"/>
<dbReference type="CDD" id="cd05007">
    <property type="entry name" value="SIS_Etherase"/>
    <property type="match status" value="1"/>
</dbReference>
<dbReference type="Gene3D" id="3.40.50.10490">
    <property type="entry name" value="Glucose-6-phosphate isomerase like protein, domain 1"/>
    <property type="match status" value="1"/>
</dbReference>
<sequence>MSQTQHLSELLGRLETEQFNPATREIDLASPLEIAELMNAQDAEVAAAVGKQKHAIAQAIEQVAQSFKNGGRLIYAGSGTSGRLGILDASECPPTFGSPPEMVQGIIAGGQQAVFKAVEGAEDDLGQGAADVSALSLGPNDTLCGLAASGRTPYVLGAMAEGKRRGAATIFVCCVKPGQLPKELKPDILIAAEVGPEVIAGSTRLKSGTAQKMVCNMITTGAMIRLGKVWHNVMVDLQLSNQKLHERARRILVTYAGVSYDEAVALLQESHGHVKTALLMALSGLSAQQARRRLEASDGFIRKALTSTEKKSDE</sequence>
<proteinExistence type="inferred from homology"/>
<dbReference type="InterPro" id="IPR005486">
    <property type="entry name" value="Glucokinase_regulatory_CS"/>
</dbReference>
<keyword evidence="2 13" id="KW-0456">Lyase</keyword>
<evidence type="ECO:0000256" key="3">
    <source>
        <dbReference type="ARBA" id="ARBA00023277"/>
    </source>
</evidence>